<dbReference type="GO" id="GO:0000981">
    <property type="term" value="F:DNA-binding transcription factor activity, RNA polymerase II-specific"/>
    <property type="evidence" value="ECO:0007669"/>
    <property type="project" value="InterPro"/>
</dbReference>
<evidence type="ECO:0000259" key="8">
    <source>
        <dbReference type="PROSITE" id="PS51253"/>
    </source>
</evidence>
<feature type="compositionally biased region" description="Polar residues" evidence="6">
    <location>
        <begin position="766"/>
        <end position="783"/>
    </location>
</feature>
<feature type="domain" description="Zn(2)-C6 fungal-type" evidence="7">
    <location>
        <begin position="58"/>
        <end position="89"/>
    </location>
</feature>
<dbReference type="Gene3D" id="1.10.10.60">
    <property type="entry name" value="Homeodomain-like"/>
    <property type="match status" value="2"/>
</dbReference>
<dbReference type="PROSITE" id="PS51253">
    <property type="entry name" value="HTH_CENPB"/>
    <property type="match status" value="1"/>
</dbReference>
<protein>
    <recommendedName>
        <fullName evidence="11">Zn(2)-C6 fungal-type domain-containing protein</fullName>
    </recommendedName>
</protein>
<dbReference type="KEGG" id="trg:TRUGW13939_10818"/>
<dbReference type="Pfam" id="PF03184">
    <property type="entry name" value="DDE_1"/>
    <property type="match status" value="1"/>
</dbReference>
<dbReference type="GeneID" id="55998297"/>
<dbReference type="SMART" id="SM00906">
    <property type="entry name" value="Fungal_trans"/>
    <property type="match status" value="1"/>
</dbReference>
<evidence type="ECO:0000259" key="7">
    <source>
        <dbReference type="PROSITE" id="PS50048"/>
    </source>
</evidence>
<feature type="non-terminal residue" evidence="9">
    <location>
        <position position="1"/>
    </location>
</feature>
<dbReference type="CDD" id="cd00067">
    <property type="entry name" value="GAL4"/>
    <property type="match status" value="1"/>
</dbReference>
<dbReference type="Pfam" id="PF04082">
    <property type="entry name" value="Fungal_trans"/>
    <property type="match status" value="1"/>
</dbReference>
<evidence type="ECO:0000313" key="10">
    <source>
        <dbReference type="Proteomes" id="UP000509510"/>
    </source>
</evidence>
<dbReference type="Pfam" id="PF00172">
    <property type="entry name" value="Zn_clus"/>
    <property type="match status" value="1"/>
</dbReference>
<dbReference type="InterPro" id="IPR009057">
    <property type="entry name" value="Homeodomain-like_sf"/>
</dbReference>
<feature type="compositionally biased region" description="Basic and acidic residues" evidence="6">
    <location>
        <begin position="199"/>
        <end position="208"/>
    </location>
</feature>
<dbReference type="SMART" id="SM00674">
    <property type="entry name" value="CENPB"/>
    <property type="match status" value="1"/>
</dbReference>
<evidence type="ECO:0000256" key="6">
    <source>
        <dbReference type="SAM" id="MobiDB-lite"/>
    </source>
</evidence>
<feature type="region of interest" description="Disordered" evidence="6">
    <location>
        <begin position="743"/>
        <end position="799"/>
    </location>
</feature>
<evidence type="ECO:0000313" key="9">
    <source>
        <dbReference type="EMBL" id="QKX63647.1"/>
    </source>
</evidence>
<dbReference type="SUPFAM" id="SSF46689">
    <property type="entry name" value="Homeodomain-like"/>
    <property type="match status" value="2"/>
</dbReference>
<dbReference type="Pfam" id="PF03221">
    <property type="entry name" value="HTH_Tnp_Tc5"/>
    <property type="match status" value="1"/>
</dbReference>
<evidence type="ECO:0000256" key="1">
    <source>
        <dbReference type="ARBA" id="ARBA00022723"/>
    </source>
</evidence>
<feature type="region of interest" description="Disordered" evidence="6">
    <location>
        <begin position="1350"/>
        <end position="1371"/>
    </location>
</feature>
<dbReference type="PANTHER" id="PTHR43374">
    <property type="entry name" value="FLAVIN PRENYLTRANSFERASE"/>
    <property type="match status" value="1"/>
</dbReference>
<dbReference type="SMART" id="SM00066">
    <property type="entry name" value="GAL4"/>
    <property type="match status" value="1"/>
</dbReference>
<dbReference type="Pfam" id="PF18107">
    <property type="entry name" value="HTH_ABP1_N"/>
    <property type="match status" value="1"/>
</dbReference>
<dbReference type="SUPFAM" id="SSF57701">
    <property type="entry name" value="Zn2/Cys6 DNA-binding domain"/>
    <property type="match status" value="1"/>
</dbReference>
<gene>
    <name evidence="9" type="ORF">TRUGW13939_10818</name>
</gene>
<dbReference type="GO" id="GO:0016831">
    <property type="term" value="F:carboxy-lyase activity"/>
    <property type="evidence" value="ECO:0007669"/>
    <property type="project" value="TreeGrafter"/>
</dbReference>
<feature type="domain" description="HTH CENPB-type" evidence="8">
    <location>
        <begin position="892"/>
        <end position="967"/>
    </location>
</feature>
<reference evidence="10" key="1">
    <citation type="submission" date="2020-06" db="EMBL/GenBank/DDBJ databases">
        <title>A chromosome-scale genome assembly of Talaromyces rugulosus W13939.</title>
        <authorList>
            <person name="Wang B."/>
            <person name="Guo L."/>
            <person name="Ye K."/>
            <person name="Wang L."/>
        </authorList>
    </citation>
    <scope>NUCLEOTIDE SEQUENCE [LARGE SCALE GENOMIC DNA]</scope>
    <source>
        <strain evidence="10">W13939</strain>
    </source>
</reference>
<dbReference type="OrthoDB" id="1747771at2759"/>
<dbReference type="InterPro" id="IPR006600">
    <property type="entry name" value="HTH_CenpB_DNA-bd_dom"/>
</dbReference>
<evidence type="ECO:0000256" key="2">
    <source>
        <dbReference type="ARBA" id="ARBA00023015"/>
    </source>
</evidence>
<dbReference type="RefSeq" id="XP_035349821.1">
    <property type="nucleotide sequence ID" value="XM_035493928.1"/>
</dbReference>
<dbReference type="EMBL" id="CP055903">
    <property type="protein sequence ID" value="QKX63647.1"/>
    <property type="molecule type" value="Genomic_DNA"/>
</dbReference>
<evidence type="ECO:0008006" key="11">
    <source>
        <dbReference type="Google" id="ProtNLM"/>
    </source>
</evidence>
<dbReference type="PROSITE" id="PS00463">
    <property type="entry name" value="ZN2_CY6_FUNGAL_1"/>
    <property type="match status" value="1"/>
</dbReference>
<feature type="region of interest" description="Disordered" evidence="6">
    <location>
        <begin position="18"/>
        <end position="40"/>
    </location>
</feature>
<sequence>YYAELSIFDTTPDFMESFSASPNPDGVGPASSTSISDLPRSQIDAIIRTKRKAREPKACYPCHTRKVKCDRNLPCDGCVKRDHADLCSYERPSKKRHATPSQSYLENVSEYYSKEATPSMRMSNQDLPVKSATIETESPNGPLEPQISIPREDWDNVCNKLKEMENTISGLRNGLEQVEAGNRSSAISDPLGIDTNQRSNRESPEREGIHTTHMYGEGTVHLGSRSVLAYILNKSGSLQAQTLLEGGLLPKLGLDNETATYPFVDLWSSDTSSFDVNAVCSALPNDQQIREFFYFYRDIAGTLYPVLVDVPGFEENLETFLQNRAASGGGLKTQRHFGINLAFIGLLFAVLASGCQSSDLPAKERELTSQVYVCCSYQCLRMCNFVSQPTLEAMKTLLIIGNVLSYNMNPGVSYVLLGMTIRMSIALGLHAESNRFDFAERYTRRHIWWSIAWQDSHFSLSYDRPSTVAISQPEIADRADAQAGNRDYFETMCRIISLTLEVVRERMVTPHSHMSFKTIQAYKERIQQAMADADPHLRDRKYCRSPMHHLERLALKVHFSYITSELCRPALKAEADRNDPLFHKVREDCVDSLVGTVESYIELHSFSTHGSRSWITLQRAISCAFLLAVIDEGKTEPKVRDLLHQLETIIAERASAEGEFGADGIGNEGTAFPQLVGTTASYADSGTASGATKAHLSAVEPLQEPRSASIPTFAPVNTHTQWTKPLIKSLRALQKLNIAFSASHGSRENGDSNSSYGVQGIPPASAYTQNASRPTNNSTTPNIGSLPPPTPESSTSSDWAFPGVLDRAAEYIHPPFKKQMAAKRNRLSDVQRKAIREWWFNQNPRPHQKAIVGWFFQQYGKNVSQSSICDCVSSKYEYLDKVDASVLAETRPAYRIRNSHWPILEDRLARWQRDCLDQGQRVTGDMLIEKAKEVYPQIPEYRDKQPPEFSSGWLSRFKERYLLSTPRKSSQAKWKRDEARRRNIPLSTATATTAAAAAPSLLGFDSLPETEPTGIPSLVSLDNMDPELERVSISRPSHRLPVSETQHSSALVSQSSSQSAAIDSGTVDATEEILSMRILCHVYKDEDIYCMSETSLLWRKAPLPSIQSAQKQNSRLSFIMCTNHTGNDRLPLWIIGNTSSARSLNDLNIEALGGHWCSSKKGAEVDPPLMREWLLKFYDHIGKDRSILLLLDKKVASHTLGLELAPPPANIRIQWLPPSSGSTKSPFQPFDHGIRHGLKMTYRRQWLQYIVKSKRQSADPFATVSLYHAVHWAINAWLSEMSGISIQKCFSKAIGATKNTICDGLLEFTGPSCGALYDETHRIFVKNHQDIRDFHAFLDLEDGSNADVGRQQNISRQPMPVEEEDENETASMRIPTVEQALQSVQILMCYKEYQSGTTRDEMKVLEQWKRDLVATTRTT</sequence>
<dbReference type="PROSITE" id="PS50048">
    <property type="entry name" value="ZN2_CY6_FUNGAL_2"/>
    <property type="match status" value="1"/>
</dbReference>
<dbReference type="InterPro" id="IPR001138">
    <property type="entry name" value="Zn2Cys6_DnaBD"/>
</dbReference>
<accession>A0A7H8RC59</accession>
<dbReference type="GO" id="GO:0008270">
    <property type="term" value="F:zinc ion binding"/>
    <property type="evidence" value="ECO:0007669"/>
    <property type="project" value="InterPro"/>
</dbReference>
<evidence type="ECO:0000256" key="4">
    <source>
        <dbReference type="ARBA" id="ARBA00023163"/>
    </source>
</evidence>
<keyword evidence="5" id="KW-0539">Nucleus</keyword>
<feature type="region of interest" description="Disordered" evidence="6">
    <location>
        <begin position="180"/>
        <end position="208"/>
    </location>
</feature>
<name>A0A7H8RC59_TALRU</name>
<dbReference type="InterPro" id="IPR036864">
    <property type="entry name" value="Zn2-C6_fun-type_DNA-bd_sf"/>
</dbReference>
<dbReference type="Proteomes" id="UP000509510">
    <property type="component" value="Chromosome VI"/>
</dbReference>
<dbReference type="InterPro" id="IPR007219">
    <property type="entry name" value="XnlR_reg_dom"/>
</dbReference>
<keyword evidence="2" id="KW-0805">Transcription regulation</keyword>
<dbReference type="PANTHER" id="PTHR43374:SF1">
    <property type="entry name" value="FLAVIN PRENYLTRANSFERASE PAD1, MITOCHONDRIAL"/>
    <property type="match status" value="1"/>
</dbReference>
<organism evidence="9 10">
    <name type="scientific">Talaromyces rugulosus</name>
    <name type="common">Penicillium rugulosum</name>
    <dbReference type="NCBI Taxonomy" id="121627"/>
    <lineage>
        <taxon>Eukaryota</taxon>
        <taxon>Fungi</taxon>
        <taxon>Dikarya</taxon>
        <taxon>Ascomycota</taxon>
        <taxon>Pezizomycotina</taxon>
        <taxon>Eurotiomycetes</taxon>
        <taxon>Eurotiomycetidae</taxon>
        <taxon>Eurotiales</taxon>
        <taxon>Trichocomaceae</taxon>
        <taxon>Talaromyces</taxon>
        <taxon>Talaromyces sect. Islandici</taxon>
    </lineage>
</organism>
<keyword evidence="10" id="KW-1185">Reference proteome</keyword>
<dbReference type="GO" id="GO:0006351">
    <property type="term" value="P:DNA-templated transcription"/>
    <property type="evidence" value="ECO:0007669"/>
    <property type="project" value="InterPro"/>
</dbReference>
<dbReference type="InterPro" id="IPR041188">
    <property type="entry name" value="HTH_ABP1_N"/>
</dbReference>
<dbReference type="Gene3D" id="4.10.240.10">
    <property type="entry name" value="Zn(2)-C6 fungal-type DNA-binding domain"/>
    <property type="match status" value="1"/>
</dbReference>
<evidence type="ECO:0000256" key="3">
    <source>
        <dbReference type="ARBA" id="ARBA00023125"/>
    </source>
</evidence>
<keyword evidence="1" id="KW-0479">Metal-binding</keyword>
<dbReference type="GO" id="GO:0003677">
    <property type="term" value="F:DNA binding"/>
    <property type="evidence" value="ECO:0007669"/>
    <property type="project" value="UniProtKB-KW"/>
</dbReference>
<keyword evidence="4" id="KW-0804">Transcription</keyword>
<evidence type="ECO:0000256" key="5">
    <source>
        <dbReference type="ARBA" id="ARBA00023242"/>
    </source>
</evidence>
<dbReference type="InterPro" id="IPR004875">
    <property type="entry name" value="DDE_SF_endonuclease_dom"/>
</dbReference>
<proteinExistence type="predicted"/>
<keyword evidence="3" id="KW-0238">DNA-binding</keyword>
<dbReference type="InterPro" id="IPR004507">
    <property type="entry name" value="UbiX-like"/>
</dbReference>
<dbReference type="CDD" id="cd12148">
    <property type="entry name" value="fungal_TF_MHR"/>
    <property type="match status" value="1"/>
</dbReference>